<evidence type="ECO:0000313" key="4">
    <source>
        <dbReference type="Proteomes" id="UP000198749"/>
    </source>
</evidence>
<evidence type="ECO:0000313" key="1">
    <source>
        <dbReference type="EMBL" id="SEQ63128.1"/>
    </source>
</evidence>
<accession>A0A1H9JUV6</accession>
<proteinExistence type="predicted"/>
<evidence type="ECO:0000313" key="3">
    <source>
        <dbReference type="EMBL" id="SER15392.1"/>
    </source>
</evidence>
<reference evidence="4" key="1">
    <citation type="submission" date="2016-10" db="EMBL/GenBank/DDBJ databases">
        <authorList>
            <person name="Varghese N."/>
            <person name="Submissions S."/>
        </authorList>
    </citation>
    <scope>NUCLEOTIDE SEQUENCE [LARGE SCALE GENOMIC DNA]</scope>
    <source>
        <strain evidence="4">DSM 18887</strain>
    </source>
</reference>
<organism evidence="2 4">
    <name type="scientific">Amphritea atlantica</name>
    <dbReference type="NCBI Taxonomy" id="355243"/>
    <lineage>
        <taxon>Bacteria</taxon>
        <taxon>Pseudomonadati</taxon>
        <taxon>Pseudomonadota</taxon>
        <taxon>Gammaproteobacteria</taxon>
        <taxon>Oceanospirillales</taxon>
        <taxon>Oceanospirillaceae</taxon>
        <taxon>Amphritea</taxon>
    </lineage>
</organism>
<evidence type="ECO:0000313" key="2">
    <source>
        <dbReference type="EMBL" id="SEQ90544.1"/>
    </source>
</evidence>
<dbReference type="Proteomes" id="UP000198749">
    <property type="component" value="Unassembled WGS sequence"/>
</dbReference>
<dbReference type="EMBL" id="FOGB01000019">
    <property type="protein sequence ID" value="SER15392.1"/>
    <property type="molecule type" value="Genomic_DNA"/>
</dbReference>
<gene>
    <name evidence="1" type="ORF">SAMN03080615_02218</name>
    <name evidence="2" type="ORF">SAMN03080615_03201</name>
    <name evidence="3" type="ORF">SAMN03080615_04129</name>
</gene>
<sequence>MKMIGAFFV</sequence>
<reference evidence="2" key="2">
    <citation type="submission" date="2016-10" db="EMBL/GenBank/DDBJ databases">
        <authorList>
            <person name="de Groot N.N."/>
        </authorList>
    </citation>
    <scope>NUCLEOTIDE SEQUENCE [LARGE SCALE GENOMIC DNA]</scope>
    <source>
        <strain evidence="2">DSM 18887</strain>
    </source>
</reference>
<protein>
    <submittedName>
        <fullName evidence="2">Uncharacterized protein</fullName>
    </submittedName>
</protein>
<dbReference type="EMBL" id="FOGB01000010">
    <property type="protein sequence ID" value="SEQ90544.1"/>
    <property type="molecule type" value="Genomic_DNA"/>
</dbReference>
<name>A0A1H9JUV6_9GAMM</name>
<keyword evidence="4" id="KW-1185">Reference proteome</keyword>
<dbReference type="EMBL" id="FOGB01000005">
    <property type="protein sequence ID" value="SEQ63128.1"/>
    <property type="molecule type" value="Genomic_DNA"/>
</dbReference>